<keyword evidence="2" id="KW-0732">Signal</keyword>
<dbReference type="Gene3D" id="2.160.20.120">
    <property type="match status" value="1"/>
</dbReference>
<feature type="domain" description="DUF4097" evidence="3">
    <location>
        <begin position="39"/>
        <end position="278"/>
    </location>
</feature>
<dbReference type="InterPro" id="IPR025164">
    <property type="entry name" value="Toastrack_DUF4097"/>
</dbReference>
<dbReference type="Proteomes" id="UP000182409">
    <property type="component" value="Unassembled WGS sequence"/>
</dbReference>
<protein>
    <submittedName>
        <fullName evidence="4">Putative adhesin</fullName>
    </submittedName>
</protein>
<accession>A0A1H4PA32</accession>
<evidence type="ECO:0000313" key="4">
    <source>
        <dbReference type="EMBL" id="SEC04306.1"/>
    </source>
</evidence>
<sequence>MRTLSALVVTASLATAVTAVAQGTWEKTYNVSGRAAVQVSVDNASVTMRSCGECRTVRIHVDAHENDLSRWHVTEMQGGNVVHFDLKRRENDSFFMGWHGRSPEVTVDLPTESDVELRSGNGALQLAGVHGSIEVKTGNGAVQIDDAKGALRITSGNGAITVHRADGTLTAVSGNGALTLEGRLSQMDARSGNGSVRIALEPGTNFTSSSRVSTGHGGISMTVPRDLRADVDLSTGHGPLHCDLPLMSQSSSDRHVHGAANGGGPSLSLRSGAGGITLNAR</sequence>
<evidence type="ECO:0000313" key="5">
    <source>
        <dbReference type="Proteomes" id="UP000182409"/>
    </source>
</evidence>
<dbReference type="OrthoDB" id="113862at2"/>
<dbReference type="AlphaFoldDB" id="A0A1H4PA32"/>
<dbReference type="RefSeq" id="WP_074654354.1">
    <property type="nucleotide sequence ID" value="NZ_FNSD01000001.1"/>
</dbReference>
<proteinExistence type="predicted"/>
<feature type="region of interest" description="Disordered" evidence="1">
    <location>
        <begin position="248"/>
        <end position="281"/>
    </location>
</feature>
<feature type="signal peptide" evidence="2">
    <location>
        <begin position="1"/>
        <end position="21"/>
    </location>
</feature>
<organism evidence="4 5">
    <name type="scientific">Terriglobus roseus</name>
    <dbReference type="NCBI Taxonomy" id="392734"/>
    <lineage>
        <taxon>Bacteria</taxon>
        <taxon>Pseudomonadati</taxon>
        <taxon>Acidobacteriota</taxon>
        <taxon>Terriglobia</taxon>
        <taxon>Terriglobales</taxon>
        <taxon>Acidobacteriaceae</taxon>
        <taxon>Terriglobus</taxon>
    </lineage>
</organism>
<evidence type="ECO:0000259" key="3">
    <source>
        <dbReference type="Pfam" id="PF13349"/>
    </source>
</evidence>
<reference evidence="4 5" key="1">
    <citation type="submission" date="2016-10" db="EMBL/GenBank/DDBJ databases">
        <authorList>
            <person name="de Groot N.N."/>
        </authorList>
    </citation>
    <scope>NUCLEOTIDE SEQUENCE [LARGE SCALE GENOMIC DNA]</scope>
    <source>
        <strain evidence="4 5">AB35.6</strain>
    </source>
</reference>
<evidence type="ECO:0000256" key="1">
    <source>
        <dbReference type="SAM" id="MobiDB-lite"/>
    </source>
</evidence>
<dbReference type="Pfam" id="PF13349">
    <property type="entry name" value="DUF4097"/>
    <property type="match status" value="1"/>
</dbReference>
<name>A0A1H4PA32_9BACT</name>
<dbReference type="EMBL" id="FNSD01000001">
    <property type="protein sequence ID" value="SEC04306.1"/>
    <property type="molecule type" value="Genomic_DNA"/>
</dbReference>
<gene>
    <name evidence="4" type="ORF">SAMN05443244_2501</name>
</gene>
<feature type="chain" id="PRO_5010161902" evidence="2">
    <location>
        <begin position="22"/>
        <end position="281"/>
    </location>
</feature>
<evidence type="ECO:0000256" key="2">
    <source>
        <dbReference type="SAM" id="SignalP"/>
    </source>
</evidence>